<evidence type="ECO:0000259" key="2">
    <source>
        <dbReference type="Pfam" id="PF02342"/>
    </source>
</evidence>
<dbReference type="AlphaFoldDB" id="A0A504J4W6"/>
<organism evidence="3 4">
    <name type="scientific">Aquimarina algicola</name>
    <dbReference type="NCBI Taxonomy" id="2589995"/>
    <lineage>
        <taxon>Bacteria</taxon>
        <taxon>Pseudomonadati</taxon>
        <taxon>Bacteroidota</taxon>
        <taxon>Flavobacteriia</taxon>
        <taxon>Flavobacteriales</taxon>
        <taxon>Flavobacteriaceae</taxon>
        <taxon>Aquimarina</taxon>
    </lineage>
</organism>
<dbReference type="CDD" id="cd06974">
    <property type="entry name" value="TerD_like"/>
    <property type="match status" value="1"/>
</dbReference>
<evidence type="ECO:0000313" key="3">
    <source>
        <dbReference type="EMBL" id="TPN82139.1"/>
    </source>
</evidence>
<dbReference type="Gene3D" id="2.60.60.30">
    <property type="entry name" value="sav2460 like domains"/>
    <property type="match status" value="1"/>
</dbReference>
<comment type="caution">
    <text evidence="3">The sequence shown here is derived from an EMBL/GenBank/DDBJ whole genome shotgun (WGS) entry which is preliminary data.</text>
</comment>
<feature type="domain" description="TerD" evidence="2">
    <location>
        <begin position="1"/>
        <end position="213"/>
    </location>
</feature>
<dbReference type="OrthoDB" id="978360at2"/>
<dbReference type="InterPro" id="IPR051324">
    <property type="entry name" value="Stress/Tellurium_Resist"/>
</dbReference>
<dbReference type="InterPro" id="IPR003325">
    <property type="entry name" value="TerD"/>
</dbReference>
<dbReference type="Proteomes" id="UP000315540">
    <property type="component" value="Unassembled WGS sequence"/>
</dbReference>
<dbReference type="PANTHER" id="PTHR32097">
    <property type="entry name" value="CAMP-BINDING PROTEIN 1-RELATED"/>
    <property type="match status" value="1"/>
</dbReference>
<dbReference type="GO" id="GO:0046690">
    <property type="term" value="P:response to tellurium ion"/>
    <property type="evidence" value="ECO:0007669"/>
    <property type="project" value="UniProtKB-KW"/>
</dbReference>
<sequence>MAINLSKGQKIDLTKKNSSGATTGLLKFCVGVNWGAIEISYLQEVTKGGFLGFGGTKEKVTKKIKKAVDLDASCGLFNSKNELVDVVFYKQLVSKDASVHHSGDDLEGDMDGDDGLDNEIISVELNKVNPSVDKIVFFLNSYNKQDFATIPFASIRLYEGTPEKVTKVFANYEIASDPKYSGYVSLILGSLHKDNGEWKFNAIGDPVKAEDLKETLSVITQNYL</sequence>
<dbReference type="PANTHER" id="PTHR32097:SF17">
    <property type="entry name" value="CAMP-BINDING PROTEIN 1-RELATED"/>
    <property type="match status" value="1"/>
</dbReference>
<dbReference type="RefSeq" id="WP_140596911.1">
    <property type="nucleotide sequence ID" value="NZ_VFWZ01000009.1"/>
</dbReference>
<dbReference type="EMBL" id="VFWZ01000009">
    <property type="protein sequence ID" value="TPN82139.1"/>
    <property type="molecule type" value="Genomic_DNA"/>
</dbReference>
<keyword evidence="1" id="KW-0778">Tellurium resistance</keyword>
<proteinExistence type="predicted"/>
<reference evidence="3 4" key="1">
    <citation type="submission" date="2019-06" db="EMBL/GenBank/DDBJ databases">
        <authorList>
            <person name="Meng X."/>
        </authorList>
    </citation>
    <scope>NUCLEOTIDE SEQUENCE [LARGE SCALE GENOMIC DNA]</scope>
    <source>
        <strain evidence="3 4">M625</strain>
    </source>
</reference>
<name>A0A504J4W6_9FLAO</name>
<evidence type="ECO:0000256" key="1">
    <source>
        <dbReference type="ARBA" id="ARBA00022686"/>
    </source>
</evidence>
<gene>
    <name evidence="3" type="ORF">FHK87_22195</name>
</gene>
<dbReference type="Pfam" id="PF02342">
    <property type="entry name" value="TerD"/>
    <property type="match status" value="1"/>
</dbReference>
<accession>A0A504J4W6</accession>
<evidence type="ECO:0000313" key="4">
    <source>
        <dbReference type="Proteomes" id="UP000315540"/>
    </source>
</evidence>
<keyword evidence="4" id="KW-1185">Reference proteome</keyword>
<protein>
    <submittedName>
        <fullName evidence="3">TerD family protein</fullName>
    </submittedName>
</protein>